<dbReference type="Proteomes" id="UP000044602">
    <property type="component" value="Unassembled WGS sequence"/>
</dbReference>
<dbReference type="GO" id="GO:0003677">
    <property type="term" value="F:DNA binding"/>
    <property type="evidence" value="ECO:0007669"/>
    <property type="project" value="InterPro"/>
</dbReference>
<dbReference type="InterPro" id="IPR001138">
    <property type="entry name" value="Zn2Cys6_DnaBD"/>
</dbReference>
<dbReference type="EMBL" id="CVQI01006557">
    <property type="protein sequence ID" value="CRK15941.1"/>
    <property type="molecule type" value="Genomic_DNA"/>
</dbReference>
<evidence type="ECO:0000313" key="7">
    <source>
        <dbReference type="EMBL" id="CRK22166.1"/>
    </source>
</evidence>
<evidence type="ECO:0000313" key="8">
    <source>
        <dbReference type="Proteomes" id="UP000044602"/>
    </source>
</evidence>
<proteinExistence type="predicted"/>
<accession>A0A0G4L1W0</accession>
<evidence type="ECO:0000259" key="5">
    <source>
        <dbReference type="PROSITE" id="PS50048"/>
    </source>
</evidence>
<evidence type="ECO:0000313" key="9">
    <source>
        <dbReference type="Proteomes" id="UP000045706"/>
    </source>
</evidence>
<dbReference type="InterPro" id="IPR050613">
    <property type="entry name" value="Sec_Metabolite_Reg"/>
</dbReference>
<feature type="compositionally biased region" description="Low complexity" evidence="4">
    <location>
        <begin position="1"/>
        <end position="17"/>
    </location>
</feature>
<sequence>MGLPTSSQHSQGGASSSRLPALHTDLNDAQRWQAIRQTGVYHQQKNPRVLACVLCQKRKVKCDQEKPCSTCIKASIPCVPTQAAPIRPRRRQHHELQERLARCEALLENCDFSAVSHVEFAPPLLLDDKPSIATPINSRSQPRPPGLACAPKQNPLRGAPDVFEETECPRTRHPGQLVVEKGQVKFVDNYLWAVIYEDLQAIRQVLNVEEDDLDASDANAVNEGANSGVADYVRVKQADYMLTSVQILRLWKLFLERVNPLTKLIHVPTLEPVVIEAAMSHRSILRNTQPLLFAIYLASVISMTSAEALAILGIKKCEAVEKLTKCLKAALTEVNFLTNCDTTIMQALVLYLISLQGRLDSHAAWIMSGVVIRLAQKMGLFRDSERLGLPPFETEMRRRLWWPLVMLDHKYSLFSGLNGEFVSPGWDTKLPQNINDSDLSPASTEVKPQPGPTEMVFSLVVSQVASFIKDHPLDGLGLALRGQGAEPGTSEYEVSVAGLQKFHNDFECLEARLLCIEKQYCDPSAGPIHLAASRVRLSIMDKVRCIALPMRETPEWGTDVCNVQDNIFRIWLTHHESIMKQIHDCADFAWYYKSHFHIDSLLFLLSQLFKRRPVGPFAERAWRLIDLSYQHHEGLWDISHSRHAEMSSFVLSL</sequence>
<dbReference type="SMART" id="SM00066">
    <property type="entry name" value="GAL4"/>
    <property type="match status" value="1"/>
</dbReference>
<dbReference type="SMART" id="SM00906">
    <property type="entry name" value="Fungal_trans"/>
    <property type="match status" value="1"/>
</dbReference>
<reference evidence="8 9" key="1">
    <citation type="submission" date="2015-05" db="EMBL/GenBank/DDBJ databases">
        <authorList>
            <person name="Fogelqvist Johan"/>
        </authorList>
    </citation>
    <scope>NUCLEOTIDE SEQUENCE [LARGE SCALE GENOMIC DNA]</scope>
    <source>
        <strain evidence="7">VL1</strain>
        <strain evidence="6">VL2</strain>
    </source>
</reference>
<dbReference type="PANTHER" id="PTHR31001:SF85">
    <property type="entry name" value="ZN(II)2CYS6 TRANSCRIPTION FACTOR (EUROFUNG)"/>
    <property type="match status" value="1"/>
</dbReference>
<dbReference type="STRING" id="100787.A0A0G4L1W0"/>
<dbReference type="GO" id="GO:0005634">
    <property type="term" value="C:nucleus"/>
    <property type="evidence" value="ECO:0007669"/>
    <property type="project" value="UniProtKB-SubCell"/>
</dbReference>
<comment type="subcellular location">
    <subcellularLocation>
        <location evidence="1">Nucleus</location>
    </subcellularLocation>
</comment>
<dbReference type="CDD" id="cd12148">
    <property type="entry name" value="fungal_TF_MHR"/>
    <property type="match status" value="1"/>
</dbReference>
<dbReference type="Proteomes" id="UP000045706">
    <property type="component" value="Unassembled WGS sequence"/>
</dbReference>
<dbReference type="Pfam" id="PF04082">
    <property type="entry name" value="Fungal_trans"/>
    <property type="match status" value="1"/>
</dbReference>
<dbReference type="PROSITE" id="PS50048">
    <property type="entry name" value="ZN2_CY6_FUNGAL_2"/>
    <property type="match status" value="1"/>
</dbReference>
<evidence type="ECO:0000256" key="3">
    <source>
        <dbReference type="ARBA" id="ARBA00023242"/>
    </source>
</evidence>
<evidence type="ECO:0000256" key="2">
    <source>
        <dbReference type="ARBA" id="ARBA00022723"/>
    </source>
</evidence>
<dbReference type="GO" id="GO:0000981">
    <property type="term" value="F:DNA-binding transcription factor activity, RNA polymerase II-specific"/>
    <property type="evidence" value="ECO:0007669"/>
    <property type="project" value="InterPro"/>
</dbReference>
<dbReference type="SUPFAM" id="SSF57701">
    <property type="entry name" value="Zn2/Cys6 DNA-binding domain"/>
    <property type="match status" value="1"/>
</dbReference>
<gene>
    <name evidence="7" type="ORF">BN1708_013326</name>
    <name evidence="6" type="ORF">BN1723_010851</name>
</gene>
<evidence type="ECO:0000313" key="6">
    <source>
        <dbReference type="EMBL" id="CRK15941.1"/>
    </source>
</evidence>
<dbReference type="GO" id="GO:0006351">
    <property type="term" value="P:DNA-templated transcription"/>
    <property type="evidence" value="ECO:0007669"/>
    <property type="project" value="InterPro"/>
</dbReference>
<dbReference type="Pfam" id="PF00172">
    <property type="entry name" value="Zn_clus"/>
    <property type="match status" value="1"/>
</dbReference>
<feature type="domain" description="Zn(2)-C6 fungal-type" evidence="5">
    <location>
        <begin position="51"/>
        <end position="79"/>
    </location>
</feature>
<dbReference type="Gene3D" id="4.10.240.10">
    <property type="entry name" value="Zn(2)-C6 fungal-type DNA-binding domain"/>
    <property type="match status" value="1"/>
</dbReference>
<dbReference type="InterPro" id="IPR036864">
    <property type="entry name" value="Zn2-C6_fun-type_DNA-bd_sf"/>
</dbReference>
<dbReference type="GO" id="GO:0008270">
    <property type="term" value="F:zinc ion binding"/>
    <property type="evidence" value="ECO:0007669"/>
    <property type="project" value="InterPro"/>
</dbReference>
<evidence type="ECO:0000256" key="1">
    <source>
        <dbReference type="ARBA" id="ARBA00004123"/>
    </source>
</evidence>
<keyword evidence="8" id="KW-1185">Reference proteome</keyword>
<dbReference type="PANTHER" id="PTHR31001">
    <property type="entry name" value="UNCHARACTERIZED TRANSCRIPTIONAL REGULATORY PROTEIN"/>
    <property type="match status" value="1"/>
</dbReference>
<evidence type="ECO:0000256" key="4">
    <source>
        <dbReference type="SAM" id="MobiDB-lite"/>
    </source>
</evidence>
<dbReference type="CDD" id="cd00067">
    <property type="entry name" value="GAL4"/>
    <property type="match status" value="1"/>
</dbReference>
<feature type="region of interest" description="Disordered" evidence="4">
    <location>
        <begin position="1"/>
        <end position="20"/>
    </location>
</feature>
<dbReference type="InterPro" id="IPR007219">
    <property type="entry name" value="XnlR_reg_dom"/>
</dbReference>
<protein>
    <recommendedName>
        <fullName evidence="5">Zn(2)-C6 fungal-type domain-containing protein</fullName>
    </recommendedName>
</protein>
<keyword evidence="3" id="KW-0539">Nucleus</keyword>
<organism evidence="6 9">
    <name type="scientific">Verticillium longisporum</name>
    <name type="common">Verticillium dahliae var. longisporum</name>
    <dbReference type="NCBI Taxonomy" id="100787"/>
    <lineage>
        <taxon>Eukaryota</taxon>
        <taxon>Fungi</taxon>
        <taxon>Dikarya</taxon>
        <taxon>Ascomycota</taxon>
        <taxon>Pezizomycotina</taxon>
        <taxon>Sordariomycetes</taxon>
        <taxon>Hypocreomycetidae</taxon>
        <taxon>Glomerellales</taxon>
        <taxon>Plectosphaerellaceae</taxon>
        <taxon>Verticillium</taxon>
    </lineage>
</organism>
<dbReference type="AlphaFoldDB" id="A0A0G4L1W0"/>
<dbReference type="EMBL" id="CVQH01013669">
    <property type="protein sequence ID" value="CRK22166.1"/>
    <property type="molecule type" value="Genomic_DNA"/>
</dbReference>
<name>A0A0G4L1W0_VERLO</name>
<keyword evidence="2" id="KW-0479">Metal-binding</keyword>